<keyword evidence="2" id="KW-1185">Reference proteome</keyword>
<evidence type="ECO:0000313" key="2">
    <source>
        <dbReference type="Proteomes" id="UP000442990"/>
    </source>
</evidence>
<proteinExistence type="predicted"/>
<dbReference type="Pfam" id="PF08889">
    <property type="entry name" value="WbqC"/>
    <property type="match status" value="1"/>
</dbReference>
<dbReference type="Proteomes" id="UP000442990">
    <property type="component" value="Unassembled WGS sequence"/>
</dbReference>
<comment type="caution">
    <text evidence="1">The sequence shown here is derived from an EMBL/GenBank/DDBJ whole genome shotgun (WGS) entry which is preliminary data.</text>
</comment>
<accession>A0A7J5DM55</accession>
<dbReference type="EMBL" id="WBKG01000003">
    <property type="protein sequence ID" value="KAB1989794.1"/>
    <property type="molecule type" value="Genomic_DNA"/>
</dbReference>
<gene>
    <name evidence="1" type="ORF">F8144_05460</name>
</gene>
<dbReference type="RefSeq" id="WP_151468096.1">
    <property type="nucleotide sequence ID" value="NZ_WBKG01000003.1"/>
</dbReference>
<sequence>MPIVAIHQPHYLPYCGYLDKWDQADLFILLDDAQFARGGWQNRNYIKTAQGRHLLTAPVRHHGFQTLRETKIDYTRRWDRAHIRTLEQAYARAPYRHLLSTITAEVYCRRWDRLSELAIGCTLSFGRQLRIETPTVLASSLNVPGNSSQRLADLCRAVGADAYLAGDGCRVYLDEQPFDKAGIEVLWQGFTHPRWRQLHDQHGFQSHLSALDLLLNTGPDSLAVLRGPRLFAGAAQ</sequence>
<dbReference type="InterPro" id="IPR014985">
    <property type="entry name" value="WbqC"/>
</dbReference>
<organism evidence="1 2">
    <name type="scientific">Streptomyces triticiradicis</name>
    <dbReference type="NCBI Taxonomy" id="2651189"/>
    <lineage>
        <taxon>Bacteria</taxon>
        <taxon>Bacillati</taxon>
        <taxon>Actinomycetota</taxon>
        <taxon>Actinomycetes</taxon>
        <taxon>Kitasatosporales</taxon>
        <taxon>Streptomycetaceae</taxon>
        <taxon>Streptomyces</taxon>
    </lineage>
</organism>
<protein>
    <submittedName>
        <fullName evidence="1">WbqC family protein</fullName>
    </submittedName>
</protein>
<evidence type="ECO:0000313" key="1">
    <source>
        <dbReference type="EMBL" id="KAB1989794.1"/>
    </source>
</evidence>
<dbReference type="AlphaFoldDB" id="A0A7J5DM55"/>
<reference evidence="1 2" key="1">
    <citation type="submission" date="2019-09" db="EMBL/GenBank/DDBJ databases">
        <title>Isolation and identification of active actinomycetes.</title>
        <authorList>
            <person name="Yu Z."/>
            <person name="Han C."/>
            <person name="Yu B."/>
        </authorList>
    </citation>
    <scope>NUCLEOTIDE SEQUENCE [LARGE SCALE GENOMIC DNA]</scope>
    <source>
        <strain evidence="1 2">NEAU-H2</strain>
    </source>
</reference>
<name>A0A7J5DM55_9ACTN</name>